<dbReference type="InterPro" id="IPR044024">
    <property type="entry name" value="aRib"/>
</dbReference>
<evidence type="ECO:0000313" key="6">
    <source>
        <dbReference type="Proteomes" id="UP000269019"/>
    </source>
</evidence>
<dbReference type="Gene3D" id="3.10.20.890">
    <property type="match status" value="1"/>
</dbReference>
<name>A0A3G6JBH4_9CORY</name>
<protein>
    <recommendedName>
        <fullName evidence="4">Atypical Rib domain-containing protein</fullName>
    </recommendedName>
</protein>
<evidence type="ECO:0000256" key="2">
    <source>
        <dbReference type="ARBA" id="ARBA00022729"/>
    </source>
</evidence>
<sequence>MSSSGGVLLCGEHDRALLGGVAVLGGLCRRLCSGDGWIERVKRSARRIIANSWAVNCRRWCAAVVSAVLVTTASPAVAPAAVVATDTASLVHLERATAGYLAPQIHWLDFAAFSDDEWAGLIQGQPQQLSFPLAGGSLVQATLSLAGTSDGAPITAQSVPTWGAFGAMSPTGEQQYPLVGEPAVGIAQATASPYELRVTLRDLVVKFPSGAQVTPAVVVADAEQLSDETDVVTVAAAGGTVTRLTVLTAQEADPQQQGAAAHPAVHPLACSGEGTPTLRCTGVADAGAQLLLASGTTEVTTTLQAAGSPNALAFGLLLGVPNATVQWDDSVGFAVSGSAAGSAPVASEMFTVTFGEPAADMLPAPGEMVRVMATGDTSASRFGIPTAACAAVQLDATAPAGVRRSPLPATVDPQAGKDATAGAWLVSQPAGSAFIDCAVTIAAAPLATPNLVAATSDTPLPTGEHPKTTGVVVAGIDPRATRLTLTITPPGFFDSARQDTGQEPVTVALRRTVNGWQQTGNAAELFQVQVSSQTAPSDTPPDSSPTGSTPPTAPAAAETLLLEFVGDAWTSLDRAAATVRVAVDPADQPAEGLADAPLPAARTVDSAAKVVLNTAVDSARPLQAPQQTPIDRLPITASARNAIIAAIVAANPQLPADVTFTVDDDGAVQVHYPDGTAQYFTGHQTTQQRPLPIPVIDPVPQYGATTVAVHTVGTQPLQAGDVVTVAVGTSRYHTTIPDDSPSMPIVVTVDPLQELMPVEVAISRGNESVTGSPVVVAPEALAHLRIDPPPHMGAHQVTVVADPQTPLRLHDEILLDIGHNHYRHEIIQADIDTGAVTFAVAPLAAGSVLQPAIRRIGRLPQPGIPATISTIAPPSPRIITRPRVGTDRLMITSAGRQHFEVGDRIDLTVGSRVISHQVNAEEAASGFIDIALDHPMSNGIVAYATAYRDGAPPQRGNQVGVPLAIPDMLATPRIVNPAHPALTMLQVTTSGQPFNPGDTLTVYTGNYRYQHTVRATEAADNLAQIYLPVALVVGDTIIVENSRPQRTTTTSHPVTVVPTPANPPADPANPVPTSPPPPTPDSYPPRQPIQPDPQPAAHSSTGVGVVTGDTFAEIALLLSVPLLVTIGHWLATIPSNNDRLQLPPQHCGAASQEALPAPVIPPVPPVMSAFWSTVTYWSGVCTPR</sequence>
<feature type="domain" description="Atypical Rib" evidence="4">
    <location>
        <begin position="634"/>
        <end position="688"/>
    </location>
</feature>
<dbReference type="Proteomes" id="UP000269019">
    <property type="component" value="Chromosome"/>
</dbReference>
<feature type="compositionally biased region" description="Low complexity" evidence="3">
    <location>
        <begin position="544"/>
        <end position="553"/>
    </location>
</feature>
<dbReference type="AlphaFoldDB" id="A0A3G6JBH4"/>
<dbReference type="KEGG" id="ccho:CCHOA_10325"/>
<gene>
    <name evidence="5" type="ORF">CCHOA_10325</name>
</gene>
<reference evidence="5 6" key="1">
    <citation type="submission" date="2018-11" db="EMBL/GenBank/DDBJ databases">
        <authorList>
            <person name="Kleinhagauer T."/>
            <person name="Glaeser S.P."/>
            <person name="Spergser J."/>
            <person name="Ruckert C."/>
            <person name="Kaempfer P."/>
            <person name="Busse H.-J."/>
        </authorList>
    </citation>
    <scope>NUCLEOTIDE SEQUENCE [LARGE SCALE GENOMIC DNA]</scope>
    <source>
        <strain evidence="5 6">200CH</strain>
    </source>
</reference>
<keyword evidence="6" id="KW-1185">Reference proteome</keyword>
<evidence type="ECO:0000256" key="3">
    <source>
        <dbReference type="SAM" id="MobiDB-lite"/>
    </source>
</evidence>
<dbReference type="PANTHER" id="PTHR13037:SF24">
    <property type="entry name" value="POLYCOMB PROTEIN PCL-RELATED"/>
    <property type="match status" value="1"/>
</dbReference>
<feature type="region of interest" description="Disordered" evidence="3">
    <location>
        <begin position="1043"/>
        <end position="1101"/>
    </location>
</feature>
<organism evidence="5 6">
    <name type="scientific">Corynebacterium choanae</name>
    <dbReference type="NCBI Taxonomy" id="1862358"/>
    <lineage>
        <taxon>Bacteria</taxon>
        <taxon>Bacillati</taxon>
        <taxon>Actinomycetota</taxon>
        <taxon>Actinomycetes</taxon>
        <taxon>Mycobacteriales</taxon>
        <taxon>Corynebacteriaceae</taxon>
        <taxon>Corynebacterium</taxon>
    </lineage>
</organism>
<accession>A0A3G6JBH4</accession>
<dbReference type="PANTHER" id="PTHR13037">
    <property type="entry name" value="FORMIN"/>
    <property type="match status" value="1"/>
</dbReference>
<evidence type="ECO:0000259" key="4">
    <source>
        <dbReference type="Pfam" id="PF18938"/>
    </source>
</evidence>
<keyword evidence="2" id="KW-0732">Signal</keyword>
<proteinExistence type="predicted"/>
<dbReference type="EMBL" id="CP033896">
    <property type="protein sequence ID" value="AZA14448.1"/>
    <property type="molecule type" value="Genomic_DNA"/>
</dbReference>
<evidence type="ECO:0000313" key="5">
    <source>
        <dbReference type="EMBL" id="AZA14448.1"/>
    </source>
</evidence>
<feature type="region of interest" description="Disordered" evidence="3">
    <location>
        <begin position="530"/>
        <end position="553"/>
    </location>
</feature>
<dbReference type="Pfam" id="PF18938">
    <property type="entry name" value="aRib"/>
    <property type="match status" value="1"/>
</dbReference>
<feature type="compositionally biased region" description="Pro residues" evidence="3">
    <location>
        <begin position="1060"/>
        <end position="1094"/>
    </location>
</feature>
<keyword evidence="1" id="KW-0945">Host-virus interaction</keyword>
<evidence type="ECO:0000256" key="1">
    <source>
        <dbReference type="ARBA" id="ARBA00022581"/>
    </source>
</evidence>
<feature type="compositionally biased region" description="Low complexity" evidence="3">
    <location>
        <begin position="1047"/>
        <end position="1059"/>
    </location>
</feature>